<feature type="transmembrane region" description="Helical" evidence="1">
    <location>
        <begin position="78"/>
        <end position="99"/>
    </location>
</feature>
<proteinExistence type="predicted"/>
<name>A0ABV3JYF3_STRON</name>
<sequence length="321" mass="34799">MKGTYWLAWRQQRALILAGGIALLICAAWVAWRRSEMMAVIHDHHLVICKGWDASECPRTDTDLAERVLRDNTDGIRALGALSAALPVIIGVFWGAPLIGRELESGTAKLALTQGVGIRAWLGSRFALAAGSTAAGAAVLAALVAWWWAPIANMLDGLYWHDGFLFNATGPAAVACALFGLAVGTAAGLLFRRTMAAMGCTLAVVVGIRVLLNSVRSDWISPTRRVTPGMTPRTPVGSAWSTGQFGYLDRSGREYPIDRYCQFSGAELKRCMADHGFVARYHKVYPSGDFWAFQYIETAIYLVAAVALVVAVCLALRRRLV</sequence>
<dbReference type="Proteomes" id="UP001552594">
    <property type="component" value="Unassembled WGS sequence"/>
</dbReference>
<keyword evidence="1" id="KW-0812">Transmembrane</keyword>
<feature type="transmembrane region" description="Helical" evidence="1">
    <location>
        <begin position="126"/>
        <end position="148"/>
    </location>
</feature>
<evidence type="ECO:0000256" key="1">
    <source>
        <dbReference type="SAM" id="Phobius"/>
    </source>
</evidence>
<gene>
    <name evidence="2" type="ORF">AB0L16_15800</name>
</gene>
<feature type="transmembrane region" description="Helical" evidence="1">
    <location>
        <begin position="168"/>
        <end position="190"/>
    </location>
</feature>
<keyword evidence="1" id="KW-1133">Transmembrane helix</keyword>
<keyword evidence="3" id="KW-1185">Reference proteome</keyword>
<feature type="transmembrane region" description="Helical" evidence="1">
    <location>
        <begin position="195"/>
        <end position="212"/>
    </location>
</feature>
<keyword evidence="1" id="KW-0472">Membrane</keyword>
<feature type="transmembrane region" description="Helical" evidence="1">
    <location>
        <begin position="298"/>
        <end position="316"/>
    </location>
</feature>
<accession>A0ABV3JYF3</accession>
<dbReference type="RefSeq" id="WP_161968722.1">
    <property type="nucleotide sequence ID" value="NZ_JBFAUK010000010.1"/>
</dbReference>
<dbReference type="EMBL" id="JBFAUK010000010">
    <property type="protein sequence ID" value="MEV5507921.1"/>
    <property type="molecule type" value="Genomic_DNA"/>
</dbReference>
<evidence type="ECO:0000313" key="3">
    <source>
        <dbReference type="Proteomes" id="UP001552594"/>
    </source>
</evidence>
<organism evidence="2 3">
    <name type="scientific">Streptomyces orinoci</name>
    <name type="common">Streptoverticillium orinoci</name>
    <dbReference type="NCBI Taxonomy" id="67339"/>
    <lineage>
        <taxon>Bacteria</taxon>
        <taxon>Bacillati</taxon>
        <taxon>Actinomycetota</taxon>
        <taxon>Actinomycetes</taxon>
        <taxon>Kitasatosporales</taxon>
        <taxon>Streptomycetaceae</taxon>
        <taxon>Streptomyces</taxon>
    </lineage>
</organism>
<feature type="transmembrane region" description="Helical" evidence="1">
    <location>
        <begin position="12"/>
        <end position="32"/>
    </location>
</feature>
<comment type="caution">
    <text evidence="2">The sequence shown here is derived from an EMBL/GenBank/DDBJ whole genome shotgun (WGS) entry which is preliminary data.</text>
</comment>
<evidence type="ECO:0000313" key="2">
    <source>
        <dbReference type="EMBL" id="MEV5507921.1"/>
    </source>
</evidence>
<protein>
    <submittedName>
        <fullName evidence="2">Transporter</fullName>
    </submittedName>
</protein>
<reference evidence="2 3" key="1">
    <citation type="submission" date="2024-06" db="EMBL/GenBank/DDBJ databases">
        <title>The Natural Products Discovery Center: Release of the First 8490 Sequenced Strains for Exploring Actinobacteria Biosynthetic Diversity.</title>
        <authorList>
            <person name="Kalkreuter E."/>
            <person name="Kautsar S.A."/>
            <person name="Yang D."/>
            <person name="Bader C.D."/>
            <person name="Teijaro C.N."/>
            <person name="Fluegel L."/>
            <person name="Davis C.M."/>
            <person name="Simpson J.R."/>
            <person name="Lauterbach L."/>
            <person name="Steele A.D."/>
            <person name="Gui C."/>
            <person name="Meng S."/>
            <person name="Li G."/>
            <person name="Viehrig K."/>
            <person name="Ye F."/>
            <person name="Su P."/>
            <person name="Kiefer A.F."/>
            <person name="Nichols A."/>
            <person name="Cepeda A.J."/>
            <person name="Yan W."/>
            <person name="Fan B."/>
            <person name="Jiang Y."/>
            <person name="Adhikari A."/>
            <person name="Zheng C.-J."/>
            <person name="Schuster L."/>
            <person name="Cowan T.M."/>
            <person name="Smanski M.J."/>
            <person name="Chevrette M.G."/>
            <person name="De Carvalho L.P.S."/>
            <person name="Shen B."/>
        </authorList>
    </citation>
    <scope>NUCLEOTIDE SEQUENCE [LARGE SCALE GENOMIC DNA]</scope>
    <source>
        <strain evidence="2 3">NPDC052347</strain>
    </source>
</reference>